<dbReference type="Proteomes" id="UP001016761">
    <property type="component" value="Unassembled WGS sequence"/>
</dbReference>
<evidence type="ECO:0000313" key="5">
    <source>
        <dbReference type="Proteomes" id="UP001016761"/>
    </source>
</evidence>
<sequence length="207" mass="23800">MSLVSKAKHTTQDLTSKAKNAKLDLAAYKFAGEFPEESYASIDTERAVVDDRESVRRFFGDDPTWRDRYFEYLEDGHVGMVLHDDGEVMSYGWTLTPESVRAPRALPDTIVEEDCYWLFDAGTEPEYRGNGLFKEINRARTEWILERDPDATIYTDTGVDNVARYGIESSQFEPHGTISLVRFELPGTPLLKWSRWDRDAEHPPKPE</sequence>
<dbReference type="InterPro" id="IPR016181">
    <property type="entry name" value="Acyl_CoA_acyltransferase"/>
</dbReference>
<evidence type="ECO:0000313" key="3">
    <source>
        <dbReference type="EMBL" id="NUC71325.1"/>
    </source>
</evidence>
<feature type="domain" description="N-acetyltransferase" evidence="1">
    <location>
        <begin position="42"/>
        <end position="205"/>
    </location>
</feature>
<proteinExistence type="predicted"/>
<evidence type="ECO:0000313" key="4">
    <source>
        <dbReference type="Proteomes" id="UP000728647"/>
    </source>
</evidence>
<dbReference type="RefSeq" id="WP_174679360.1">
    <property type="nucleotide sequence ID" value="NZ_JABUQZ010000001.1"/>
</dbReference>
<dbReference type="EMBL" id="JABURA010000001">
    <property type="protein sequence ID" value="NUB92761.1"/>
    <property type="molecule type" value="Genomic_DNA"/>
</dbReference>
<dbReference type="GO" id="GO:0016747">
    <property type="term" value="F:acyltransferase activity, transferring groups other than amino-acyl groups"/>
    <property type="evidence" value="ECO:0007669"/>
    <property type="project" value="InterPro"/>
</dbReference>
<evidence type="ECO:0000313" key="2">
    <source>
        <dbReference type="EMBL" id="NUB92761.1"/>
    </source>
</evidence>
<keyword evidence="5" id="KW-1185">Reference proteome</keyword>
<reference evidence="2 5" key="1">
    <citation type="submission" date="2020-06" db="EMBL/GenBank/DDBJ databases">
        <title>Haloterrigena sp. nov., an extremely halophilic archaeon isolated from a saline sediment.</title>
        <authorList>
            <person name="Liu B.-B."/>
        </authorList>
    </citation>
    <scope>NUCLEOTIDE SEQUENCE</scope>
    <source>
        <strain evidence="2">SYSU A121-1</strain>
        <strain evidence="3 5">SYSU A558-1</strain>
    </source>
</reference>
<dbReference type="EMBL" id="JABUQZ010000001">
    <property type="protein sequence ID" value="NUC71325.1"/>
    <property type="molecule type" value="Genomic_DNA"/>
</dbReference>
<dbReference type="InterPro" id="IPR000182">
    <property type="entry name" value="GNAT_dom"/>
</dbReference>
<evidence type="ECO:0000259" key="1">
    <source>
        <dbReference type="PROSITE" id="PS51186"/>
    </source>
</evidence>
<dbReference type="Gene3D" id="3.40.630.30">
    <property type="match status" value="1"/>
</dbReference>
<organism evidence="2 4">
    <name type="scientific">Haloterrigena gelatinilytica</name>
    <dbReference type="NCBI Taxonomy" id="2741724"/>
    <lineage>
        <taxon>Archaea</taxon>
        <taxon>Methanobacteriati</taxon>
        <taxon>Methanobacteriota</taxon>
        <taxon>Stenosarchaea group</taxon>
        <taxon>Halobacteria</taxon>
        <taxon>Halobacteriales</taxon>
        <taxon>Natrialbaceae</taxon>
        <taxon>Haloterrigena</taxon>
    </lineage>
</organism>
<dbReference type="SUPFAM" id="SSF55729">
    <property type="entry name" value="Acyl-CoA N-acyltransferases (Nat)"/>
    <property type="match status" value="1"/>
</dbReference>
<dbReference type="AlphaFoldDB" id="A0A8J8GN56"/>
<dbReference type="Proteomes" id="UP000728647">
    <property type="component" value="Unassembled WGS sequence"/>
</dbReference>
<dbReference type="PROSITE" id="PS51186">
    <property type="entry name" value="GNAT"/>
    <property type="match status" value="1"/>
</dbReference>
<protein>
    <recommendedName>
        <fullName evidence="1">N-acetyltransferase domain-containing protein</fullName>
    </recommendedName>
</protein>
<name>A0A8J8GN56_9EURY</name>
<comment type="caution">
    <text evidence="2">The sequence shown here is derived from an EMBL/GenBank/DDBJ whole genome shotgun (WGS) entry which is preliminary data.</text>
</comment>
<dbReference type="OrthoDB" id="179525at2157"/>
<gene>
    <name evidence="2" type="ORF">HT576_17275</name>
    <name evidence="3" type="ORF">HTZ84_03200</name>
</gene>
<accession>A0A8J8GN56</accession>